<evidence type="ECO:0000313" key="2">
    <source>
        <dbReference type="EMBL" id="KAH8371430.1"/>
    </source>
</evidence>
<dbReference type="PANTHER" id="PTHR21505">
    <property type="entry name" value="MADF DOMAIN-CONTAINING PROTEIN-RELATED"/>
    <property type="match status" value="1"/>
</dbReference>
<dbReference type="InterPro" id="IPR006578">
    <property type="entry name" value="MADF-dom"/>
</dbReference>
<dbReference type="EMBL" id="JAJJHW010002585">
    <property type="protein sequence ID" value="KAH8371430.1"/>
    <property type="molecule type" value="Genomic_DNA"/>
</dbReference>
<dbReference type="Pfam" id="PF10545">
    <property type="entry name" value="MADF_DNA_bdg"/>
    <property type="match status" value="1"/>
</dbReference>
<feature type="domain" description="MADF" evidence="1">
    <location>
        <begin position="19"/>
        <end position="116"/>
    </location>
</feature>
<keyword evidence="3" id="KW-1185">Reference proteome</keyword>
<dbReference type="Proteomes" id="UP001200034">
    <property type="component" value="Unassembled WGS sequence"/>
</dbReference>
<dbReference type="PANTHER" id="PTHR21505:SF8">
    <property type="entry name" value="DPT-YFP REPRESSOR BY OVEREXPRESSION, ISOFORM D-RELATED"/>
    <property type="match status" value="1"/>
</dbReference>
<dbReference type="AlphaFoldDB" id="A0AAD4K1W1"/>
<sequence length="312" mass="36195">YEMALPDRFNAGKRLFWCEFLKLYEQMPELWDVHNLDYRNKELRNESYEILQTKLKEIEPNATKADVGRRINIFRTNYRREQMRIWKQQELGLHPNYCKPTLWFYENMSFLQTQESFQHRSKKMRLWNRHVPTQDFKADVGSHSSSEVPESSLSFLQHLESKLDPLDTTPTPFLTPAITNRDTMPTAFDESMLISPKIEIFDSEPLLEVSPQRHNEDVKKDNANTSMMDMEEANALTPSVTTAIKGLQTDSPPPILSEASEALAKSWAIQYEEMAPTQRILARKAIADILFEGCMGNLRVNRADCTTVVNNT</sequence>
<gene>
    <name evidence="2" type="ORF">KR093_007492</name>
</gene>
<protein>
    <recommendedName>
        <fullName evidence="1">MADF domain-containing protein</fullName>
    </recommendedName>
</protein>
<feature type="non-terminal residue" evidence="2">
    <location>
        <position position="1"/>
    </location>
</feature>
<dbReference type="SMART" id="SM00595">
    <property type="entry name" value="MADF"/>
    <property type="match status" value="1"/>
</dbReference>
<proteinExistence type="predicted"/>
<reference evidence="2" key="1">
    <citation type="journal article" date="2021" name="Mol. Ecol. Resour.">
        <title>Phylogenomic analyses of the genus Drosophila reveals genomic signals of climate adaptation.</title>
        <authorList>
            <person name="Li F."/>
            <person name="Rane R.V."/>
            <person name="Luria V."/>
            <person name="Xiong Z."/>
            <person name="Chen J."/>
            <person name="Li Z."/>
            <person name="Catullo R.A."/>
            <person name="Griffin P.C."/>
            <person name="Schiffer M."/>
            <person name="Pearce S."/>
            <person name="Lee S.F."/>
            <person name="McElroy K."/>
            <person name="Stocker A."/>
            <person name="Shirriffs J."/>
            <person name="Cockerell F."/>
            <person name="Coppin C."/>
            <person name="Sgro C.M."/>
            <person name="Karger A."/>
            <person name="Cain J.W."/>
            <person name="Weber J.A."/>
            <person name="Santpere G."/>
            <person name="Kirschner M.W."/>
            <person name="Hoffmann A.A."/>
            <person name="Oakeshott J.G."/>
            <person name="Zhang G."/>
        </authorList>
    </citation>
    <scope>NUCLEOTIDE SEQUENCE</scope>
    <source>
        <strain evidence="2">BGI-SZ-2011g</strain>
    </source>
</reference>
<evidence type="ECO:0000313" key="3">
    <source>
        <dbReference type="Proteomes" id="UP001200034"/>
    </source>
</evidence>
<accession>A0AAD4K1W1</accession>
<organism evidence="2 3">
    <name type="scientific">Drosophila rubida</name>
    <dbReference type="NCBI Taxonomy" id="30044"/>
    <lineage>
        <taxon>Eukaryota</taxon>
        <taxon>Metazoa</taxon>
        <taxon>Ecdysozoa</taxon>
        <taxon>Arthropoda</taxon>
        <taxon>Hexapoda</taxon>
        <taxon>Insecta</taxon>
        <taxon>Pterygota</taxon>
        <taxon>Neoptera</taxon>
        <taxon>Endopterygota</taxon>
        <taxon>Diptera</taxon>
        <taxon>Brachycera</taxon>
        <taxon>Muscomorpha</taxon>
        <taxon>Ephydroidea</taxon>
        <taxon>Drosophilidae</taxon>
        <taxon>Drosophila</taxon>
    </lineage>
</organism>
<comment type="caution">
    <text evidence="2">The sequence shown here is derived from an EMBL/GenBank/DDBJ whole genome shotgun (WGS) entry which is preliminary data.</text>
</comment>
<dbReference type="PROSITE" id="PS51029">
    <property type="entry name" value="MADF"/>
    <property type="match status" value="1"/>
</dbReference>
<evidence type="ECO:0000259" key="1">
    <source>
        <dbReference type="PROSITE" id="PS51029"/>
    </source>
</evidence>
<name>A0AAD4K1W1_9MUSC</name>